<evidence type="ECO:0000256" key="6">
    <source>
        <dbReference type="ARBA" id="ARBA00022430"/>
    </source>
</evidence>
<evidence type="ECO:0000256" key="8">
    <source>
        <dbReference type="ARBA" id="ARBA00023239"/>
    </source>
</evidence>
<dbReference type="RefSeq" id="WP_386668739.1">
    <property type="nucleotide sequence ID" value="NZ_JBHLTG010000002.1"/>
</dbReference>
<dbReference type="InterPro" id="IPR004431">
    <property type="entry name" value="3-IsopropMal_deHydase_ssu"/>
</dbReference>
<comment type="similarity">
    <text evidence="4 10">Belongs to the LeuD family. LeuD type 1 subfamily.</text>
</comment>
<accession>A0ABV6RNV9</accession>
<dbReference type="CDD" id="cd01577">
    <property type="entry name" value="IPMI_Swivel"/>
    <property type="match status" value="1"/>
</dbReference>
<dbReference type="Pfam" id="PF00694">
    <property type="entry name" value="Aconitase_C"/>
    <property type="match status" value="1"/>
</dbReference>
<proteinExistence type="inferred from homology"/>
<dbReference type="InterPro" id="IPR033940">
    <property type="entry name" value="IPMI_Swivel"/>
</dbReference>
<dbReference type="Gene3D" id="3.20.19.10">
    <property type="entry name" value="Aconitase, domain 4"/>
    <property type="match status" value="1"/>
</dbReference>
<evidence type="ECO:0000256" key="7">
    <source>
        <dbReference type="ARBA" id="ARBA00022605"/>
    </source>
</evidence>
<keyword evidence="9 10" id="KW-0100">Branched-chain amino acid biosynthesis</keyword>
<keyword evidence="6 10" id="KW-0432">Leucine biosynthesis</keyword>
<dbReference type="PANTHER" id="PTHR43345">
    <property type="entry name" value="3-ISOPROPYLMALATE DEHYDRATASE SMALL SUBUNIT 2-RELATED-RELATED"/>
    <property type="match status" value="1"/>
</dbReference>
<dbReference type="GO" id="GO:0003861">
    <property type="term" value="F:3-isopropylmalate dehydratase activity"/>
    <property type="evidence" value="ECO:0007669"/>
    <property type="project" value="UniProtKB-EC"/>
</dbReference>
<evidence type="ECO:0000256" key="9">
    <source>
        <dbReference type="ARBA" id="ARBA00023304"/>
    </source>
</evidence>
<evidence type="ECO:0000313" key="12">
    <source>
        <dbReference type="EMBL" id="MFC0678681.1"/>
    </source>
</evidence>
<evidence type="ECO:0000256" key="5">
    <source>
        <dbReference type="ARBA" id="ARBA00011271"/>
    </source>
</evidence>
<name>A0ABV6RNV9_9GAMM</name>
<dbReference type="InterPro" id="IPR000573">
    <property type="entry name" value="AconitaseA/IPMdHydase_ssu_swvl"/>
</dbReference>
<evidence type="ECO:0000313" key="13">
    <source>
        <dbReference type="Proteomes" id="UP001589896"/>
    </source>
</evidence>
<dbReference type="NCBIfam" id="NF002458">
    <property type="entry name" value="PRK01641.1"/>
    <property type="match status" value="1"/>
</dbReference>
<dbReference type="InterPro" id="IPR015928">
    <property type="entry name" value="Aconitase/3IPM_dehydase_swvl"/>
</dbReference>
<comment type="pathway">
    <text evidence="3 10">Amino-acid biosynthesis; L-leucine biosynthesis; L-leucine from 3-methyl-2-oxobutanoate: step 2/4.</text>
</comment>
<dbReference type="SUPFAM" id="SSF52016">
    <property type="entry name" value="LeuD/IlvD-like"/>
    <property type="match status" value="1"/>
</dbReference>
<dbReference type="EMBL" id="JBHLTG010000002">
    <property type="protein sequence ID" value="MFC0678681.1"/>
    <property type="molecule type" value="Genomic_DNA"/>
</dbReference>
<evidence type="ECO:0000256" key="2">
    <source>
        <dbReference type="ARBA" id="ARBA00002695"/>
    </source>
</evidence>
<organism evidence="12 13">
    <name type="scientific">Lysobacter korlensis</name>
    <dbReference type="NCBI Taxonomy" id="553636"/>
    <lineage>
        <taxon>Bacteria</taxon>
        <taxon>Pseudomonadati</taxon>
        <taxon>Pseudomonadota</taxon>
        <taxon>Gammaproteobacteria</taxon>
        <taxon>Lysobacterales</taxon>
        <taxon>Lysobacteraceae</taxon>
        <taxon>Lysobacter</taxon>
    </lineage>
</organism>
<evidence type="ECO:0000259" key="11">
    <source>
        <dbReference type="Pfam" id="PF00694"/>
    </source>
</evidence>
<evidence type="ECO:0000256" key="1">
    <source>
        <dbReference type="ARBA" id="ARBA00000491"/>
    </source>
</evidence>
<reference evidence="12 13" key="1">
    <citation type="submission" date="2024-09" db="EMBL/GenBank/DDBJ databases">
        <authorList>
            <person name="Sun Q."/>
            <person name="Mori K."/>
        </authorList>
    </citation>
    <scope>NUCLEOTIDE SEQUENCE [LARGE SCALE GENOMIC DNA]</scope>
    <source>
        <strain evidence="12 13">KCTC 23076</strain>
    </source>
</reference>
<dbReference type="InterPro" id="IPR050075">
    <property type="entry name" value="LeuD"/>
</dbReference>
<dbReference type="Proteomes" id="UP001589896">
    <property type="component" value="Unassembled WGS sequence"/>
</dbReference>
<dbReference type="NCBIfam" id="TIGR00171">
    <property type="entry name" value="leuD"/>
    <property type="match status" value="1"/>
</dbReference>
<keyword evidence="13" id="KW-1185">Reference proteome</keyword>
<comment type="subunit">
    <text evidence="5 10">Heterodimer of LeuC and LeuD.</text>
</comment>
<sequence>MEKVSRISGVGVPLRGSNIDTDQIIPAQFLKRVTKTGFEDALFSAWRQDPGFILNTPPYDQGRVLVTGPDFGTGSSREHAVWALRDFGFRAVLSPRFGDIFRGNSGKQGLLAAVVAEPEIERIWSLLEATPGLEVQVDLPTQTVTVGELSVTFEIDAYTKWRLMEGLDDIALTLRDEAEITRFESRRESWRPATLPVREQAKVVK</sequence>
<feature type="domain" description="Aconitase A/isopropylmalate dehydratase small subunit swivel" evidence="11">
    <location>
        <begin position="1"/>
        <end position="113"/>
    </location>
</feature>
<keyword evidence="7 10" id="KW-0028">Amino-acid biosynthesis</keyword>
<comment type="catalytic activity">
    <reaction evidence="1 10">
        <text>(2R,3S)-3-isopropylmalate = (2S)-2-isopropylmalate</text>
        <dbReference type="Rhea" id="RHEA:32287"/>
        <dbReference type="ChEBI" id="CHEBI:1178"/>
        <dbReference type="ChEBI" id="CHEBI:35121"/>
        <dbReference type="EC" id="4.2.1.33"/>
    </reaction>
</comment>
<comment type="function">
    <text evidence="2 10">Catalyzes the isomerization between 2-isopropylmalate and 3-isopropylmalate, via the formation of 2-isopropylmaleate.</text>
</comment>
<evidence type="ECO:0000256" key="3">
    <source>
        <dbReference type="ARBA" id="ARBA00004729"/>
    </source>
</evidence>
<gene>
    <name evidence="10 12" type="primary">leuD</name>
    <name evidence="12" type="ORF">ACFFGH_12595</name>
</gene>
<evidence type="ECO:0000256" key="4">
    <source>
        <dbReference type="ARBA" id="ARBA00009845"/>
    </source>
</evidence>
<evidence type="ECO:0000256" key="10">
    <source>
        <dbReference type="HAMAP-Rule" id="MF_01031"/>
    </source>
</evidence>
<comment type="caution">
    <text evidence="12">The sequence shown here is derived from an EMBL/GenBank/DDBJ whole genome shotgun (WGS) entry which is preliminary data.</text>
</comment>
<keyword evidence="8 10" id="KW-0456">Lyase</keyword>
<dbReference type="PANTHER" id="PTHR43345:SF5">
    <property type="entry name" value="3-ISOPROPYLMALATE DEHYDRATASE SMALL SUBUNIT"/>
    <property type="match status" value="1"/>
</dbReference>
<dbReference type="HAMAP" id="MF_01031">
    <property type="entry name" value="LeuD_type1"/>
    <property type="match status" value="1"/>
</dbReference>
<dbReference type="EC" id="4.2.1.33" evidence="10"/>
<protein>
    <recommendedName>
        <fullName evidence="10">3-isopropylmalate dehydratase small subunit</fullName>
        <ecNumber evidence="10">4.2.1.33</ecNumber>
    </recommendedName>
    <alternativeName>
        <fullName evidence="10">Alpha-IPM isomerase</fullName>
        <shortName evidence="10">IPMI</shortName>
    </alternativeName>
    <alternativeName>
        <fullName evidence="10">Isopropylmalate isomerase</fullName>
    </alternativeName>
</protein>